<dbReference type="OrthoDB" id="9804921at2"/>
<dbReference type="PANTHER" id="PTHR11649:SF13">
    <property type="entry name" value="ENGB-TYPE G DOMAIN-CONTAINING PROTEIN"/>
    <property type="match status" value="1"/>
</dbReference>
<dbReference type="GO" id="GO:0005525">
    <property type="term" value="F:GTP binding"/>
    <property type="evidence" value="ECO:0007669"/>
    <property type="project" value="UniProtKB-KW"/>
</dbReference>
<keyword evidence="9" id="KW-0131">Cell cycle</keyword>
<evidence type="ECO:0000256" key="6">
    <source>
        <dbReference type="ARBA" id="ARBA00022842"/>
    </source>
</evidence>
<dbReference type="InterPro" id="IPR006073">
    <property type="entry name" value="GTP-bd"/>
</dbReference>
<dbReference type="SUPFAM" id="SSF52540">
    <property type="entry name" value="P-loop containing nucleoside triphosphate hydrolases"/>
    <property type="match status" value="1"/>
</dbReference>
<dbReference type="GO" id="GO:0000917">
    <property type="term" value="P:division septum assembly"/>
    <property type="evidence" value="ECO:0007669"/>
    <property type="project" value="UniProtKB-KW"/>
</dbReference>
<keyword evidence="12" id="KW-1185">Reference proteome</keyword>
<organism evidence="11 12">
    <name type="scientific">Mycoplasma haemocanis (strain Illinois)</name>
    <dbReference type="NCBI Taxonomy" id="1111676"/>
    <lineage>
        <taxon>Bacteria</taxon>
        <taxon>Bacillati</taxon>
        <taxon>Mycoplasmatota</taxon>
        <taxon>Mollicutes</taxon>
        <taxon>Mycoplasmataceae</taxon>
        <taxon>Mycoplasma</taxon>
    </lineage>
</organism>
<dbReference type="AlphaFoldDB" id="H6N5L6"/>
<evidence type="ECO:0000256" key="8">
    <source>
        <dbReference type="ARBA" id="ARBA00023210"/>
    </source>
</evidence>
<dbReference type="GO" id="GO:0046872">
    <property type="term" value="F:metal ion binding"/>
    <property type="evidence" value="ECO:0007669"/>
    <property type="project" value="UniProtKB-KW"/>
</dbReference>
<comment type="cofactor">
    <cofactor evidence="1">
        <name>Mg(2+)</name>
        <dbReference type="ChEBI" id="CHEBI:18420"/>
    </cofactor>
</comment>
<keyword evidence="7" id="KW-0342">GTP-binding</keyword>
<feature type="domain" description="EngB-type G" evidence="10">
    <location>
        <begin position="18"/>
        <end position="183"/>
    </location>
</feature>
<evidence type="ECO:0000313" key="11">
    <source>
        <dbReference type="EMBL" id="AEW44979.1"/>
    </source>
</evidence>
<dbReference type="Pfam" id="PF01926">
    <property type="entry name" value="MMR_HSR1"/>
    <property type="match status" value="1"/>
</dbReference>
<accession>H6N5L6</accession>
<keyword evidence="4" id="KW-0479">Metal-binding</keyword>
<keyword evidence="8" id="KW-0717">Septation</keyword>
<keyword evidence="3" id="KW-0132">Cell division</keyword>
<evidence type="ECO:0000259" key="10">
    <source>
        <dbReference type="PROSITE" id="PS51706"/>
    </source>
</evidence>
<gene>
    <name evidence="11" type="primary">engB</name>
    <name evidence="11" type="ordered locus">MHC_00565</name>
</gene>
<dbReference type="PROSITE" id="PS51706">
    <property type="entry name" value="G_ENGB"/>
    <property type="match status" value="1"/>
</dbReference>
<comment type="similarity">
    <text evidence="2">Belongs to the TRAFAC class TrmE-Era-EngA-EngB-Septin-like GTPase superfamily. EngB GTPase family.</text>
</comment>
<dbReference type="CDD" id="cd01876">
    <property type="entry name" value="YihA_EngB"/>
    <property type="match status" value="1"/>
</dbReference>
<reference evidence="11 12" key="1">
    <citation type="journal article" date="2012" name="J. Bacteriol.">
        <title>Complete genome sequence of Mycoplasma haemocanis strain Illinois.</title>
        <authorList>
            <person name="do Nascimento N.C."/>
            <person name="Guimaraes A.M."/>
            <person name="Santos A.P."/>
            <person name="Sanmiguel P.J."/>
            <person name="Messick J.B."/>
        </authorList>
    </citation>
    <scope>NUCLEOTIDE SEQUENCE [LARGE SCALE GENOMIC DNA]</scope>
    <source>
        <strain evidence="11 12">Illinois</strain>
    </source>
</reference>
<dbReference type="KEGG" id="mhe:MHC_00565"/>
<dbReference type="InterPro" id="IPR030393">
    <property type="entry name" value="G_ENGB_dom"/>
</dbReference>
<dbReference type="InterPro" id="IPR019987">
    <property type="entry name" value="GTP-bd_ribosome_bio_YsxC"/>
</dbReference>
<evidence type="ECO:0000256" key="7">
    <source>
        <dbReference type="ARBA" id="ARBA00023134"/>
    </source>
</evidence>
<dbReference type="STRING" id="1111676.MHC_00565"/>
<dbReference type="HOGENOM" id="CLU_033732_3_2_14"/>
<protein>
    <submittedName>
        <fullName evidence="11">GTP-binding protein EngB</fullName>
    </submittedName>
</protein>
<sequence length="183" mass="20744">MARFMAASRNAKDYPMHSMPEFFLIGPSNAGKSTLINSLAKSKIAKTSKSPGKTRTINFYDFDKFCLVDMPGYGFDKKGRERDLLKLINEYLAERPNLIGVIQICSPHGLSQNDLEVKNYLFSRFHNYLLLLNKIDKLSNSQRLLVKQQVVTKSQLQEGSVLLISGKTSENLNVLVRTLISWI</sequence>
<keyword evidence="5" id="KW-0547">Nucleotide-binding</keyword>
<evidence type="ECO:0000256" key="4">
    <source>
        <dbReference type="ARBA" id="ARBA00022723"/>
    </source>
</evidence>
<dbReference type="PANTHER" id="PTHR11649">
    <property type="entry name" value="MSS1/TRME-RELATED GTP-BINDING PROTEIN"/>
    <property type="match status" value="1"/>
</dbReference>
<evidence type="ECO:0000313" key="12">
    <source>
        <dbReference type="Proteomes" id="UP000009135"/>
    </source>
</evidence>
<keyword evidence="6" id="KW-0460">Magnesium</keyword>
<evidence type="ECO:0000256" key="9">
    <source>
        <dbReference type="ARBA" id="ARBA00023306"/>
    </source>
</evidence>
<dbReference type="Proteomes" id="UP000009135">
    <property type="component" value="Chromosome"/>
</dbReference>
<name>H6N5L6_MYCHN</name>
<dbReference type="Gene3D" id="3.40.50.300">
    <property type="entry name" value="P-loop containing nucleotide triphosphate hydrolases"/>
    <property type="match status" value="1"/>
</dbReference>
<dbReference type="NCBIfam" id="TIGR03598">
    <property type="entry name" value="GTPase_YsxC"/>
    <property type="match status" value="1"/>
</dbReference>
<evidence type="ECO:0000256" key="3">
    <source>
        <dbReference type="ARBA" id="ARBA00022618"/>
    </source>
</evidence>
<dbReference type="EMBL" id="CP003199">
    <property type="protein sequence ID" value="AEW44979.1"/>
    <property type="molecule type" value="Genomic_DNA"/>
</dbReference>
<proteinExistence type="inferred from homology"/>
<evidence type="ECO:0000256" key="2">
    <source>
        <dbReference type="ARBA" id="ARBA00009638"/>
    </source>
</evidence>
<evidence type="ECO:0000256" key="5">
    <source>
        <dbReference type="ARBA" id="ARBA00022741"/>
    </source>
</evidence>
<evidence type="ECO:0000256" key="1">
    <source>
        <dbReference type="ARBA" id="ARBA00001946"/>
    </source>
</evidence>
<dbReference type="InterPro" id="IPR027417">
    <property type="entry name" value="P-loop_NTPase"/>
</dbReference>